<comment type="function">
    <text evidence="1">Has phosphodiesterase (PDE) activity against cyclic-di-AMP (c-di-AMP).</text>
</comment>
<dbReference type="InterPro" id="IPR038763">
    <property type="entry name" value="DHH_sf"/>
</dbReference>
<dbReference type="Pfam" id="PF01368">
    <property type="entry name" value="DHH"/>
    <property type="match status" value="1"/>
</dbReference>
<dbReference type="Proteomes" id="UP001241537">
    <property type="component" value="Unassembled WGS sequence"/>
</dbReference>
<dbReference type="PANTHER" id="PTHR47618">
    <property type="entry name" value="BIFUNCTIONAL OLIGORIBONUCLEASE AND PAP PHOSPHATASE NRNA"/>
    <property type="match status" value="1"/>
</dbReference>
<dbReference type="Pfam" id="PF24898">
    <property type="entry name" value="GGDEF_GdpP"/>
    <property type="match status" value="1"/>
</dbReference>
<evidence type="ECO:0000313" key="6">
    <source>
        <dbReference type="EMBL" id="MDQ0152807.1"/>
    </source>
</evidence>
<evidence type="ECO:0000256" key="3">
    <source>
        <dbReference type="SAM" id="Phobius"/>
    </source>
</evidence>
<dbReference type="GO" id="GO:0003676">
    <property type="term" value="F:nucleic acid binding"/>
    <property type="evidence" value="ECO:0007669"/>
    <property type="project" value="UniProtKB-UniRule"/>
</dbReference>
<feature type="binding site" evidence="2">
    <location>
        <position position="509"/>
    </location>
    <ligand>
        <name>Mn(2+)</name>
        <dbReference type="ChEBI" id="CHEBI:29035"/>
        <label>2</label>
    </ligand>
</feature>
<dbReference type="AlphaFoldDB" id="A0AAE3VAK8"/>
<feature type="domain" description="DDH" evidence="4">
    <location>
        <begin position="352"/>
        <end position="506"/>
    </location>
</feature>
<evidence type="ECO:0000259" key="4">
    <source>
        <dbReference type="Pfam" id="PF01368"/>
    </source>
</evidence>
<dbReference type="GO" id="GO:0046872">
    <property type="term" value="F:metal ion binding"/>
    <property type="evidence" value="ECO:0007669"/>
    <property type="project" value="UniProtKB-KW"/>
</dbReference>
<evidence type="ECO:0000259" key="5">
    <source>
        <dbReference type="Pfam" id="PF02272"/>
    </source>
</evidence>
<dbReference type="Pfam" id="PF02272">
    <property type="entry name" value="DHHA1"/>
    <property type="match status" value="1"/>
</dbReference>
<keyword evidence="3" id="KW-1133">Transmembrane helix</keyword>
<comment type="caution">
    <text evidence="6">The sequence shown here is derived from an EMBL/GenBank/DDBJ whole genome shotgun (WGS) entry which is preliminary data.</text>
</comment>
<dbReference type="Gene3D" id="3.90.1640.10">
    <property type="entry name" value="inorganic pyrophosphatase (n-terminal core)"/>
    <property type="match status" value="1"/>
</dbReference>
<dbReference type="RefSeq" id="WP_307254699.1">
    <property type="nucleotide sequence ID" value="NZ_JAUSTO010000008.1"/>
</dbReference>
<accession>A0AAE3VAK8</accession>
<dbReference type="FunFam" id="3.90.1640.10:FF:000002">
    <property type="entry name" value="Cyclic-di-AMP phosphodiesterase"/>
    <property type="match status" value="1"/>
</dbReference>
<evidence type="ECO:0000256" key="2">
    <source>
        <dbReference type="PIRSR" id="PIRSR026583-50"/>
    </source>
</evidence>
<dbReference type="InterPro" id="IPR003156">
    <property type="entry name" value="DHHA1_dom"/>
</dbReference>
<sequence>MKEEKKAQELLQSYLRWALIPAVLSVAAAIALLLPGRHGRRGAAFMLLVILVFCLRLYFGSRKHILRAMVSYAVATDALQKRLSDDLDVAYALMDRGGTLVWQNRAWKRLLKGRRLHMGRLEELFPELMATRLTEVGECEDFHLKLDELRLRVRVTRTGEAMDRIFAVYLYDETALLALQEENDSRQMVAGLLYLDNYEEAMESVDEVRRSLLTAMIDRKIVRCFDALHAIIRKLEKDKYFFVIERQYLYTLQESQFDILEQVKTVNIGNEMRITLSIGIGDGGESYDQCYEFARQAIDMALGRGGDQAVVKNAEGIRYYGGKSNSKEKTTRVKARVKAHAFRELLENKDRLFIMGHKMMDIDSLGSAIGVWRIAQTMEKRAHIVASVVNSSVGPMMKRFTGGEYPEDMFISEEKALELLDEGSVLVVVDTNRPSIVEAPKLLEAAKTVVVLDHHRQSQDYIKNAQLSYVETSASSACEMVSEIVQYISDNVKLRAAEADAMYAGIVIDTHNFMNQSGVRTFEAAAFLRRNGADVTRVRKLFREKLEDYRAKAEAIHNAEIYREHFAISICPSEGLESPTVIGAQAANDLLDIVGIKASIVLTEYEEKVYVSARSIDEVNVQVMLEKLGGGGHRTIAGAQLPGVTAEDAAAKIRAVIDEMLEKGEI</sequence>
<dbReference type="InterPro" id="IPR051319">
    <property type="entry name" value="Oligoribo/pAp-PDE_c-di-AMP_PDE"/>
</dbReference>
<evidence type="ECO:0000256" key="1">
    <source>
        <dbReference type="PIRNR" id="PIRNR026583"/>
    </source>
</evidence>
<feature type="binding site" evidence="2">
    <location>
        <position position="363"/>
    </location>
    <ligand>
        <name>Mn(2+)</name>
        <dbReference type="ChEBI" id="CHEBI:29035"/>
        <label>2</label>
    </ligand>
</feature>
<comment type="catalytic activity">
    <reaction evidence="1">
        <text>3',3'-c-di-AMP + H2O = 5'-O-phosphonoadenylyl-(3'-&gt;5')-adenosine + H(+)</text>
        <dbReference type="Rhea" id="RHEA:54420"/>
        <dbReference type="ChEBI" id="CHEBI:15377"/>
        <dbReference type="ChEBI" id="CHEBI:15378"/>
        <dbReference type="ChEBI" id="CHEBI:71500"/>
        <dbReference type="ChEBI" id="CHEBI:138171"/>
    </reaction>
</comment>
<comment type="subcellular location">
    <subcellularLocation>
        <location evidence="1">Cell membrane</location>
    </subcellularLocation>
</comment>
<evidence type="ECO:0000313" key="7">
    <source>
        <dbReference type="Proteomes" id="UP001241537"/>
    </source>
</evidence>
<protein>
    <recommendedName>
        <fullName evidence="1">Cyclic-di-AMP phosphodiesterase</fullName>
        <ecNumber evidence="1">3.1.4.-</ecNumber>
    </recommendedName>
</protein>
<keyword evidence="1" id="KW-0378">Hydrolase</keyword>
<feature type="domain" description="DHHA1" evidence="5">
    <location>
        <begin position="584"/>
        <end position="662"/>
    </location>
</feature>
<dbReference type="GO" id="GO:0016787">
    <property type="term" value="F:hydrolase activity"/>
    <property type="evidence" value="ECO:0007669"/>
    <property type="project" value="UniProtKB-UniRule"/>
</dbReference>
<keyword evidence="2" id="KW-0464">Manganese</keyword>
<feature type="binding site" evidence="2">
    <location>
        <position position="357"/>
    </location>
    <ligand>
        <name>Mn(2+)</name>
        <dbReference type="ChEBI" id="CHEBI:29035"/>
        <label>1</label>
    </ligand>
</feature>
<dbReference type="Gene3D" id="3.10.310.30">
    <property type="match status" value="1"/>
</dbReference>
<feature type="binding site" evidence="2">
    <location>
        <position position="361"/>
    </location>
    <ligand>
        <name>Mn(2+)</name>
        <dbReference type="ChEBI" id="CHEBI:29035"/>
        <label>1</label>
    </ligand>
</feature>
<feature type="transmembrane region" description="Helical" evidence="3">
    <location>
        <begin position="14"/>
        <end position="36"/>
    </location>
</feature>
<keyword evidence="3" id="KW-0812">Transmembrane</keyword>
<dbReference type="GO" id="GO:0005886">
    <property type="term" value="C:plasma membrane"/>
    <property type="evidence" value="ECO:0007669"/>
    <property type="project" value="UniProtKB-SubCell"/>
</dbReference>
<feature type="binding site" evidence="2">
    <location>
        <position position="430"/>
    </location>
    <ligand>
        <name>Mn(2+)</name>
        <dbReference type="ChEBI" id="CHEBI:29035"/>
        <label>2</label>
    </ligand>
</feature>
<feature type="binding site" evidence="2">
    <location>
        <position position="430"/>
    </location>
    <ligand>
        <name>Mn(2+)</name>
        <dbReference type="ChEBI" id="CHEBI:29035"/>
        <label>1</label>
    </ligand>
</feature>
<comment type="similarity">
    <text evidence="1">Belongs to the GdpP/PdeA phosphodiesterase family.</text>
</comment>
<comment type="cofactor">
    <cofactor evidence="2">
        <name>Mn(2+)</name>
        <dbReference type="ChEBI" id="CHEBI:29035"/>
    </cofactor>
    <text evidence="2">For phosphodiesterase activity, probably binds 2 Mn(2+) per subunit.</text>
</comment>
<dbReference type="PANTHER" id="PTHR47618:SF2">
    <property type="entry name" value="CYCLIC-DI-AMP PHOSPHODIESTERASE GDPP"/>
    <property type="match status" value="1"/>
</dbReference>
<name>A0AAE3VAK8_9FIRM</name>
<keyword evidence="7" id="KW-1185">Reference proteome</keyword>
<keyword evidence="1 3" id="KW-0472">Membrane</keyword>
<dbReference type="EC" id="3.1.4.-" evidence="1"/>
<organism evidence="6 7">
    <name type="scientific">Moryella indoligenes</name>
    <dbReference type="NCBI Taxonomy" id="371674"/>
    <lineage>
        <taxon>Bacteria</taxon>
        <taxon>Bacillati</taxon>
        <taxon>Bacillota</taxon>
        <taxon>Clostridia</taxon>
        <taxon>Lachnospirales</taxon>
        <taxon>Lachnospiraceae</taxon>
        <taxon>Moryella</taxon>
    </lineage>
</organism>
<proteinExistence type="inferred from homology"/>
<dbReference type="EMBL" id="JAUSTO010000008">
    <property type="protein sequence ID" value="MDQ0152807.1"/>
    <property type="molecule type" value="Genomic_DNA"/>
</dbReference>
<feature type="transmembrane region" description="Helical" evidence="3">
    <location>
        <begin position="42"/>
        <end position="59"/>
    </location>
</feature>
<dbReference type="PIRSF" id="PIRSF026583">
    <property type="entry name" value="YybT"/>
    <property type="match status" value="1"/>
</dbReference>
<dbReference type="SUPFAM" id="SSF64182">
    <property type="entry name" value="DHH phosphoesterases"/>
    <property type="match status" value="1"/>
</dbReference>
<dbReference type="InterPro" id="IPR001667">
    <property type="entry name" value="DDH_dom"/>
</dbReference>
<keyword evidence="1" id="KW-1003">Cell membrane</keyword>
<gene>
    <name evidence="6" type="ORF">J2S20_001505</name>
</gene>
<reference evidence="6" key="1">
    <citation type="submission" date="2023-07" db="EMBL/GenBank/DDBJ databases">
        <title>Genomic Encyclopedia of Type Strains, Phase IV (KMG-IV): sequencing the most valuable type-strain genomes for metagenomic binning, comparative biology and taxonomic classification.</title>
        <authorList>
            <person name="Goeker M."/>
        </authorList>
    </citation>
    <scope>NUCLEOTIDE SEQUENCE</scope>
    <source>
        <strain evidence="6">DSM 19659</strain>
    </source>
</reference>
<feature type="binding site" evidence="2">
    <location>
        <position position="454"/>
    </location>
    <ligand>
        <name>Mn(2+)</name>
        <dbReference type="ChEBI" id="CHEBI:29035"/>
        <label>2</label>
    </ligand>
</feature>
<dbReference type="InterPro" id="IPR014528">
    <property type="entry name" value="GdpP/PdeA"/>
</dbReference>
<keyword evidence="2" id="KW-0479">Metal-binding</keyword>